<keyword evidence="2" id="KW-1185">Reference proteome</keyword>
<sequence length="150" mass="16579">GLSFVAKRGFFSLIRRAWHSSFRQSLILRAFKATSISPLNPEAILKRSTNASQPEQELRESSASVLNASELGGGIDQLVRVISEDAASKEAKTLGETIHSILVQNQGFKHENEGLRMGIRAALGNEKSLWDCGKPLLLEDNDEHYRGTIF</sequence>
<dbReference type="AlphaFoldDB" id="A0A9P4MVB4"/>
<dbReference type="EMBL" id="ML986738">
    <property type="protein sequence ID" value="KAF2258810.1"/>
    <property type="molecule type" value="Genomic_DNA"/>
</dbReference>
<protein>
    <submittedName>
        <fullName evidence="1">Uncharacterized protein</fullName>
    </submittedName>
</protein>
<gene>
    <name evidence="1" type="ORF">CC78DRAFT_477403</name>
</gene>
<accession>A0A9P4MVB4</accession>
<organism evidence="1 2">
    <name type="scientific">Lojkania enalia</name>
    <dbReference type="NCBI Taxonomy" id="147567"/>
    <lineage>
        <taxon>Eukaryota</taxon>
        <taxon>Fungi</taxon>
        <taxon>Dikarya</taxon>
        <taxon>Ascomycota</taxon>
        <taxon>Pezizomycotina</taxon>
        <taxon>Dothideomycetes</taxon>
        <taxon>Pleosporomycetidae</taxon>
        <taxon>Pleosporales</taxon>
        <taxon>Pleosporales incertae sedis</taxon>
        <taxon>Lojkania</taxon>
    </lineage>
</organism>
<evidence type="ECO:0000313" key="1">
    <source>
        <dbReference type="EMBL" id="KAF2258810.1"/>
    </source>
</evidence>
<dbReference type="OrthoDB" id="3795213at2759"/>
<reference evidence="2" key="1">
    <citation type="journal article" date="2020" name="Stud. Mycol.">
        <title>101 Dothideomycetes genomes: A test case for predicting lifestyles and emergence of pathogens.</title>
        <authorList>
            <person name="Haridas S."/>
            <person name="Albert R."/>
            <person name="Binder M."/>
            <person name="Bloem J."/>
            <person name="LaButti K."/>
            <person name="Salamov A."/>
            <person name="Andreopoulos B."/>
            <person name="Baker S."/>
            <person name="Barry K."/>
            <person name="Bills G."/>
            <person name="Bluhm B."/>
            <person name="Cannon C."/>
            <person name="Castanera R."/>
            <person name="Culley D."/>
            <person name="Daum C."/>
            <person name="Ezra D."/>
            <person name="Gonzalez J."/>
            <person name="Henrissat B."/>
            <person name="Kuo A."/>
            <person name="Liang C."/>
            <person name="Lipzen A."/>
            <person name="Lutzoni F."/>
            <person name="Magnuson J."/>
            <person name="Mondo S."/>
            <person name="Nolan M."/>
            <person name="Ohm R."/>
            <person name="Pangilinan J."/>
            <person name="Park H.-J."/>
            <person name="Ramirez L."/>
            <person name="Alfaro M."/>
            <person name="Sun H."/>
            <person name="Tritt A."/>
            <person name="Yoshinaga Y."/>
            <person name="Zwiers L.-H."/>
            <person name="Turgeon B."/>
            <person name="Goodwin S."/>
            <person name="Spatafora J."/>
            <person name="Crous P."/>
            <person name="Grigoriev I."/>
        </authorList>
    </citation>
    <scope>NUCLEOTIDE SEQUENCE [LARGE SCALE GENOMIC DNA]</scope>
    <source>
        <strain evidence="2">CBS 304.66</strain>
    </source>
</reference>
<name>A0A9P4MVB4_9PLEO</name>
<feature type="non-terminal residue" evidence="1">
    <location>
        <position position="1"/>
    </location>
</feature>
<dbReference type="Proteomes" id="UP000800093">
    <property type="component" value="Unassembled WGS sequence"/>
</dbReference>
<comment type="caution">
    <text evidence="1">The sequence shown here is derived from an EMBL/GenBank/DDBJ whole genome shotgun (WGS) entry which is preliminary data.</text>
</comment>
<proteinExistence type="predicted"/>
<evidence type="ECO:0000313" key="2">
    <source>
        <dbReference type="Proteomes" id="UP000800093"/>
    </source>
</evidence>